<gene>
    <name evidence="2" type="ORF">C0Q70_18046</name>
</gene>
<sequence>MEQWSVDTGVRPSRPPQSHGAKRKISRLGKFSPDIITSTRLNLVGRSAAARPGVSSVQRTGLRESSSAGEPSGGKNSRTSASATNVTSAAPVTLNLAGSSLKRVDFSERLRLREVRWDGTIRDSVARPPPPPATSGENATFSVPATVADASVSARKGESAARLTHVQVEVPGGSGHEHAKGAQRGHEVVGVRDREDRVSSRGIVGGRGAASGHGGGDGGGAAFLSRDQPVGACANMINSDSERPTVRRDGGGEWGEAAGGPRGVIRGL</sequence>
<dbReference type="Proteomes" id="UP000245119">
    <property type="component" value="Linkage Group LG11"/>
</dbReference>
<keyword evidence="3" id="KW-1185">Reference proteome</keyword>
<evidence type="ECO:0000256" key="1">
    <source>
        <dbReference type="SAM" id="MobiDB-lite"/>
    </source>
</evidence>
<feature type="compositionally biased region" description="Gly residues" evidence="1">
    <location>
        <begin position="203"/>
        <end position="221"/>
    </location>
</feature>
<dbReference type="EMBL" id="PZQS01000011">
    <property type="protein sequence ID" value="PVD22238.1"/>
    <property type="molecule type" value="Genomic_DNA"/>
</dbReference>
<evidence type="ECO:0000313" key="2">
    <source>
        <dbReference type="EMBL" id="PVD22238.1"/>
    </source>
</evidence>
<feature type="compositionally biased region" description="Polar residues" evidence="1">
    <location>
        <begin position="55"/>
        <end position="69"/>
    </location>
</feature>
<feature type="region of interest" description="Disordered" evidence="1">
    <location>
        <begin position="172"/>
        <end position="268"/>
    </location>
</feature>
<protein>
    <submittedName>
        <fullName evidence="2">Uncharacterized protein</fullName>
    </submittedName>
</protein>
<evidence type="ECO:0000313" key="3">
    <source>
        <dbReference type="Proteomes" id="UP000245119"/>
    </source>
</evidence>
<name>A0A2T7NM53_POMCA</name>
<proteinExistence type="predicted"/>
<feature type="region of interest" description="Disordered" evidence="1">
    <location>
        <begin position="45"/>
        <end position="86"/>
    </location>
</feature>
<feature type="compositionally biased region" description="Gly residues" evidence="1">
    <location>
        <begin position="252"/>
        <end position="262"/>
    </location>
</feature>
<dbReference type="AlphaFoldDB" id="A0A2T7NM53"/>
<feature type="compositionally biased region" description="Low complexity" evidence="1">
    <location>
        <begin position="76"/>
        <end position="86"/>
    </location>
</feature>
<feature type="compositionally biased region" description="Basic and acidic residues" evidence="1">
    <location>
        <begin position="240"/>
        <end position="251"/>
    </location>
</feature>
<feature type="region of interest" description="Disordered" evidence="1">
    <location>
        <begin position="1"/>
        <end position="29"/>
    </location>
</feature>
<reference evidence="2 3" key="1">
    <citation type="submission" date="2018-04" db="EMBL/GenBank/DDBJ databases">
        <title>The genome of golden apple snail Pomacea canaliculata provides insight into stress tolerance and invasive adaptation.</title>
        <authorList>
            <person name="Liu C."/>
            <person name="Liu B."/>
            <person name="Ren Y."/>
            <person name="Zhang Y."/>
            <person name="Wang H."/>
            <person name="Li S."/>
            <person name="Jiang F."/>
            <person name="Yin L."/>
            <person name="Zhang G."/>
            <person name="Qian W."/>
            <person name="Fan W."/>
        </authorList>
    </citation>
    <scope>NUCLEOTIDE SEQUENCE [LARGE SCALE GENOMIC DNA]</scope>
    <source>
        <strain evidence="2">SZHN2017</strain>
        <tissue evidence="2">Muscle</tissue>
    </source>
</reference>
<organism evidence="2 3">
    <name type="scientific">Pomacea canaliculata</name>
    <name type="common">Golden apple snail</name>
    <dbReference type="NCBI Taxonomy" id="400727"/>
    <lineage>
        <taxon>Eukaryota</taxon>
        <taxon>Metazoa</taxon>
        <taxon>Spiralia</taxon>
        <taxon>Lophotrochozoa</taxon>
        <taxon>Mollusca</taxon>
        <taxon>Gastropoda</taxon>
        <taxon>Caenogastropoda</taxon>
        <taxon>Architaenioglossa</taxon>
        <taxon>Ampullarioidea</taxon>
        <taxon>Ampullariidae</taxon>
        <taxon>Pomacea</taxon>
    </lineage>
</organism>
<accession>A0A2T7NM53</accession>
<feature type="compositionally biased region" description="Basic and acidic residues" evidence="1">
    <location>
        <begin position="175"/>
        <end position="199"/>
    </location>
</feature>
<comment type="caution">
    <text evidence="2">The sequence shown here is derived from an EMBL/GenBank/DDBJ whole genome shotgun (WGS) entry which is preliminary data.</text>
</comment>